<proteinExistence type="predicted"/>
<protein>
    <submittedName>
        <fullName evidence="1">Uncharacterized protein DUF4150</fullName>
    </submittedName>
</protein>
<comment type="caution">
    <text evidence="1">The sequence shown here is derived from an EMBL/GenBank/DDBJ whole genome shotgun (WGS) entry which is preliminary data.</text>
</comment>
<dbReference type="Pfam" id="PF13665">
    <property type="entry name" value="Tox-PAAR-like"/>
    <property type="match status" value="1"/>
</dbReference>
<dbReference type="EMBL" id="SNZH01000041">
    <property type="protein sequence ID" value="TDR34960.1"/>
    <property type="molecule type" value="Genomic_DNA"/>
</dbReference>
<dbReference type="AlphaFoldDB" id="A0A4R6YF65"/>
<organism evidence="1 2">
    <name type="scientific">Tahibacter aquaticus</name>
    <dbReference type="NCBI Taxonomy" id="520092"/>
    <lineage>
        <taxon>Bacteria</taxon>
        <taxon>Pseudomonadati</taxon>
        <taxon>Pseudomonadota</taxon>
        <taxon>Gammaproteobacteria</taxon>
        <taxon>Lysobacterales</taxon>
        <taxon>Rhodanobacteraceae</taxon>
        <taxon>Tahibacter</taxon>
    </lineage>
</organism>
<reference evidence="1 2" key="1">
    <citation type="submission" date="2019-03" db="EMBL/GenBank/DDBJ databases">
        <title>Genomic Encyclopedia of Type Strains, Phase IV (KMG-IV): sequencing the most valuable type-strain genomes for metagenomic binning, comparative biology and taxonomic classification.</title>
        <authorList>
            <person name="Goeker M."/>
        </authorList>
    </citation>
    <scope>NUCLEOTIDE SEQUENCE [LARGE SCALE GENOMIC DNA]</scope>
    <source>
        <strain evidence="1 2">DSM 21667</strain>
    </source>
</reference>
<evidence type="ECO:0000313" key="1">
    <source>
        <dbReference type="EMBL" id="TDR34960.1"/>
    </source>
</evidence>
<dbReference type="RefSeq" id="WP_133822043.1">
    <property type="nucleotide sequence ID" value="NZ_SNZH01000041.1"/>
</dbReference>
<evidence type="ECO:0000313" key="2">
    <source>
        <dbReference type="Proteomes" id="UP000295293"/>
    </source>
</evidence>
<keyword evidence="2" id="KW-1185">Reference proteome</keyword>
<dbReference type="Proteomes" id="UP000295293">
    <property type="component" value="Unassembled WGS sequence"/>
</dbReference>
<dbReference type="OrthoDB" id="8073614at2"/>
<sequence>METHVYANDNEFCSKAANGVSRAAFPDPCWSPPPPSAGPQLVTYSNTAYGRFLKNGSTSVFVCGTPIALKDVSYLSNSFGDEAATRLLGMGFVSHNIKGNAYFVDWSPDVKVQGLNVCRHTDPMTHNHG</sequence>
<name>A0A4R6YF65_9GAMM</name>
<gene>
    <name evidence="1" type="ORF">DFR29_1416</name>
</gene>
<accession>A0A4R6YF65</accession>